<dbReference type="SUPFAM" id="SSF140683">
    <property type="entry name" value="SP0561-like"/>
    <property type="match status" value="1"/>
</dbReference>
<sequence>MQEQKDIQSETTETEKVAITKKMTTGEVTKKYPATKEVFSKHFGKSCFDCPAFGTEDINLACMMHNTDVDEFVSELIEAAQKEIDSKGP</sequence>
<name>A0A0F9HSD7_9ZZZZ</name>
<dbReference type="AlphaFoldDB" id="A0A0F9HSD7"/>
<dbReference type="NCBIfam" id="TIGR03980">
    <property type="entry name" value="prismane_assoc"/>
    <property type="match status" value="1"/>
</dbReference>
<dbReference type="InterPro" id="IPR015077">
    <property type="entry name" value="DUF1858"/>
</dbReference>
<dbReference type="EMBL" id="LAZR01014247">
    <property type="protein sequence ID" value="KKM18321.1"/>
    <property type="molecule type" value="Genomic_DNA"/>
</dbReference>
<reference evidence="2" key="1">
    <citation type="journal article" date="2015" name="Nature">
        <title>Complex archaea that bridge the gap between prokaryotes and eukaryotes.</title>
        <authorList>
            <person name="Spang A."/>
            <person name="Saw J.H."/>
            <person name="Jorgensen S.L."/>
            <person name="Zaremba-Niedzwiedzka K."/>
            <person name="Martijn J."/>
            <person name="Lind A.E."/>
            <person name="van Eijk R."/>
            <person name="Schleper C."/>
            <person name="Guy L."/>
            <person name="Ettema T.J."/>
        </authorList>
    </citation>
    <scope>NUCLEOTIDE SEQUENCE</scope>
</reference>
<dbReference type="InterPro" id="IPR023883">
    <property type="entry name" value="CHP03980_redox-disulphide"/>
</dbReference>
<dbReference type="Pfam" id="PF08984">
    <property type="entry name" value="DUF1858"/>
    <property type="match status" value="1"/>
</dbReference>
<dbReference type="Gene3D" id="1.10.3910.10">
    <property type="entry name" value="SP0561-like"/>
    <property type="match status" value="1"/>
</dbReference>
<comment type="caution">
    <text evidence="2">The sequence shown here is derived from an EMBL/GenBank/DDBJ whole genome shotgun (WGS) entry which is preliminary data.</text>
</comment>
<protein>
    <recommendedName>
        <fullName evidence="1">DUF1858 domain-containing protein</fullName>
    </recommendedName>
</protein>
<dbReference type="InterPro" id="IPR038062">
    <property type="entry name" value="ScdA-like_N_sf"/>
</dbReference>
<proteinExistence type="predicted"/>
<feature type="domain" description="DUF1858" evidence="1">
    <location>
        <begin position="19"/>
        <end position="73"/>
    </location>
</feature>
<organism evidence="2">
    <name type="scientific">marine sediment metagenome</name>
    <dbReference type="NCBI Taxonomy" id="412755"/>
    <lineage>
        <taxon>unclassified sequences</taxon>
        <taxon>metagenomes</taxon>
        <taxon>ecological metagenomes</taxon>
    </lineage>
</organism>
<evidence type="ECO:0000259" key="1">
    <source>
        <dbReference type="Pfam" id="PF08984"/>
    </source>
</evidence>
<evidence type="ECO:0000313" key="2">
    <source>
        <dbReference type="EMBL" id="KKM18321.1"/>
    </source>
</evidence>
<accession>A0A0F9HSD7</accession>
<gene>
    <name evidence="2" type="ORF">LCGC14_1666860</name>
</gene>